<sequence>MTALLAKIPVDCPICGTPVDLPLSAGHVETNAGRPYVPLTVDADPLKAHVRTAHLEAVAVPGHPQDAGQNVVVHVQRPPESAEFALGLARGAAEAFCSPRPGRC</sequence>
<proteinExistence type="predicted"/>
<organism evidence="1 2">
    <name type="scientific">Streptomyces doudnae</name>
    <dbReference type="NCBI Taxonomy" id="3075536"/>
    <lineage>
        <taxon>Bacteria</taxon>
        <taxon>Bacillati</taxon>
        <taxon>Actinomycetota</taxon>
        <taxon>Actinomycetes</taxon>
        <taxon>Kitasatosporales</taxon>
        <taxon>Streptomycetaceae</taxon>
        <taxon>Streptomyces</taxon>
    </lineage>
</organism>
<evidence type="ECO:0000313" key="1">
    <source>
        <dbReference type="EMBL" id="MDT0435622.1"/>
    </source>
</evidence>
<evidence type="ECO:0000313" key="2">
    <source>
        <dbReference type="Proteomes" id="UP001183535"/>
    </source>
</evidence>
<dbReference type="AlphaFoldDB" id="A0ABD5EQF2"/>
<dbReference type="EMBL" id="JAVRES010000004">
    <property type="protein sequence ID" value="MDT0435622.1"/>
    <property type="molecule type" value="Genomic_DNA"/>
</dbReference>
<keyword evidence="2" id="KW-1185">Reference proteome</keyword>
<dbReference type="RefSeq" id="WP_093824353.1">
    <property type="nucleotide sequence ID" value="NZ_JAVRES010000004.1"/>
</dbReference>
<dbReference type="Proteomes" id="UP001183535">
    <property type="component" value="Unassembled WGS sequence"/>
</dbReference>
<protein>
    <submittedName>
        <fullName evidence="1">Uncharacterized protein</fullName>
    </submittedName>
</protein>
<comment type="caution">
    <text evidence="1">The sequence shown here is derived from an EMBL/GenBank/DDBJ whole genome shotgun (WGS) entry which is preliminary data.</text>
</comment>
<accession>A0ABD5EQF2</accession>
<reference evidence="2" key="1">
    <citation type="submission" date="2023-07" db="EMBL/GenBank/DDBJ databases">
        <title>30 novel species of actinomycetes from the DSMZ collection.</title>
        <authorList>
            <person name="Nouioui I."/>
        </authorList>
    </citation>
    <scope>NUCLEOTIDE SEQUENCE [LARGE SCALE GENOMIC DNA]</scope>
    <source>
        <strain evidence="2">DSM 41981</strain>
    </source>
</reference>
<name>A0ABD5EQF2_9ACTN</name>
<gene>
    <name evidence="1" type="ORF">RM877_13100</name>
</gene>